<name>A0AA38GZG0_9TREE</name>
<feature type="transmembrane region" description="Helical" evidence="3">
    <location>
        <begin position="656"/>
        <end position="677"/>
    </location>
</feature>
<feature type="transmembrane region" description="Helical" evidence="3">
    <location>
        <begin position="560"/>
        <end position="580"/>
    </location>
</feature>
<feature type="transmembrane region" description="Helical" evidence="3">
    <location>
        <begin position="773"/>
        <end position="792"/>
    </location>
</feature>
<feature type="transmembrane region" description="Helical" evidence="3">
    <location>
        <begin position="161"/>
        <end position="186"/>
    </location>
</feature>
<evidence type="ECO:0000256" key="1">
    <source>
        <dbReference type="ARBA" id="ARBA00004429"/>
    </source>
</evidence>
<reference evidence="5" key="1">
    <citation type="journal article" date="2022" name="G3 (Bethesda)">
        <title>High quality genome of the basidiomycete yeast Dioszegia hungarica PDD-24b-2 isolated from cloud water.</title>
        <authorList>
            <person name="Jarrige D."/>
            <person name="Haridas S."/>
            <person name="Bleykasten-Grosshans C."/>
            <person name="Joly M."/>
            <person name="Nadalig T."/>
            <person name="Sancelme M."/>
            <person name="Vuilleumier S."/>
            <person name="Grigoriev I.V."/>
            <person name="Amato P."/>
            <person name="Bringel F."/>
        </authorList>
    </citation>
    <scope>NUCLEOTIDE SEQUENCE</scope>
    <source>
        <strain evidence="5">PDD-24b-2</strain>
    </source>
</reference>
<proteinExistence type="predicted"/>
<dbReference type="Proteomes" id="UP001164286">
    <property type="component" value="Unassembled WGS sequence"/>
</dbReference>
<feature type="transmembrane region" description="Helical" evidence="3">
    <location>
        <begin position="707"/>
        <end position="727"/>
    </location>
</feature>
<keyword evidence="2" id="KW-1003">Cell membrane</keyword>
<feature type="transmembrane region" description="Helical" evidence="3">
    <location>
        <begin position="83"/>
        <end position="107"/>
    </location>
</feature>
<dbReference type="RefSeq" id="XP_052941505.1">
    <property type="nucleotide sequence ID" value="XM_053089206.1"/>
</dbReference>
<comment type="caution">
    <text evidence="5">The sequence shown here is derived from an EMBL/GenBank/DDBJ whole genome shotgun (WGS) entry which is preliminary data.</text>
</comment>
<evidence type="ECO:0000256" key="2">
    <source>
        <dbReference type="ARBA" id="ARBA00022475"/>
    </source>
</evidence>
<dbReference type="GO" id="GO:0005886">
    <property type="term" value="C:plasma membrane"/>
    <property type="evidence" value="ECO:0007669"/>
    <property type="project" value="UniProtKB-SubCell"/>
</dbReference>
<feature type="transmembrane region" description="Helical" evidence="3">
    <location>
        <begin position="462"/>
        <end position="480"/>
    </location>
</feature>
<dbReference type="GeneID" id="77728411"/>
<evidence type="ECO:0000259" key="4">
    <source>
        <dbReference type="Pfam" id="PF20684"/>
    </source>
</evidence>
<feature type="transmembrane region" description="Helical" evidence="3">
    <location>
        <begin position="198"/>
        <end position="220"/>
    </location>
</feature>
<keyword evidence="3" id="KW-0812">Transmembrane</keyword>
<feature type="domain" description="Rhodopsin" evidence="4">
    <location>
        <begin position="25"/>
        <end position="278"/>
    </location>
</feature>
<dbReference type="InterPro" id="IPR036259">
    <property type="entry name" value="MFS_trans_sf"/>
</dbReference>
<keyword evidence="3" id="KW-0472">Membrane</keyword>
<keyword evidence="6" id="KW-1185">Reference proteome</keyword>
<feature type="transmembrane region" description="Helical" evidence="3">
    <location>
        <begin position="119"/>
        <end position="141"/>
    </location>
</feature>
<feature type="transmembrane region" description="Helical" evidence="3">
    <location>
        <begin position="684"/>
        <end position="701"/>
    </location>
</feature>
<organism evidence="5 6">
    <name type="scientific">Dioszegia hungarica</name>
    <dbReference type="NCBI Taxonomy" id="4972"/>
    <lineage>
        <taxon>Eukaryota</taxon>
        <taxon>Fungi</taxon>
        <taxon>Dikarya</taxon>
        <taxon>Basidiomycota</taxon>
        <taxon>Agaricomycotina</taxon>
        <taxon>Tremellomycetes</taxon>
        <taxon>Tremellales</taxon>
        <taxon>Bulleribasidiaceae</taxon>
        <taxon>Dioszegia</taxon>
    </lineage>
</organism>
<feature type="transmembrane region" description="Helical" evidence="3">
    <location>
        <begin position="6"/>
        <end position="29"/>
    </location>
</feature>
<dbReference type="InterPro" id="IPR050375">
    <property type="entry name" value="MFS_TsgA-like"/>
</dbReference>
<feature type="transmembrane region" description="Helical" evidence="3">
    <location>
        <begin position="434"/>
        <end position="455"/>
    </location>
</feature>
<dbReference type="PANTHER" id="PTHR43702">
    <property type="entry name" value="L-FUCOSE-PROTON SYMPORTER"/>
    <property type="match status" value="1"/>
</dbReference>
<dbReference type="Pfam" id="PF20684">
    <property type="entry name" value="Fung_rhodopsin"/>
    <property type="match status" value="1"/>
</dbReference>
<feature type="transmembrane region" description="Helical" evidence="3">
    <location>
        <begin position="393"/>
        <end position="414"/>
    </location>
</feature>
<comment type="subcellular location">
    <subcellularLocation>
        <location evidence="1">Cell inner membrane</location>
        <topology evidence="1">Multi-pass membrane protein</topology>
    </subcellularLocation>
</comment>
<feature type="transmembrane region" description="Helical" evidence="3">
    <location>
        <begin position="617"/>
        <end position="636"/>
    </location>
</feature>
<accession>A0AA38GZG0</accession>
<feature type="transmembrane region" description="Helical" evidence="3">
    <location>
        <begin position="254"/>
        <end position="273"/>
    </location>
</feature>
<gene>
    <name evidence="5" type="ORF">MKK02DRAFT_35571</name>
</gene>
<dbReference type="PANTHER" id="PTHR43702:SF13">
    <property type="entry name" value="MONOSACCHARIDE TRANSPORTER, PUTATIVE (AFU_ORTHOLOGUE AFUA_4G06630)-RELATED"/>
    <property type="match status" value="1"/>
</dbReference>
<dbReference type="Gene3D" id="1.20.1250.20">
    <property type="entry name" value="MFS general substrate transporter like domains"/>
    <property type="match status" value="2"/>
</dbReference>
<feature type="transmembrane region" description="Helical" evidence="3">
    <location>
        <begin position="41"/>
        <end position="63"/>
    </location>
</feature>
<dbReference type="EMBL" id="JAKWFO010000016">
    <property type="protein sequence ID" value="KAI9631728.1"/>
    <property type="molecule type" value="Genomic_DNA"/>
</dbReference>
<dbReference type="InterPro" id="IPR011701">
    <property type="entry name" value="MFS"/>
</dbReference>
<keyword evidence="3" id="KW-1133">Transmembrane helix</keyword>
<feature type="transmembrane region" description="Helical" evidence="3">
    <location>
        <begin position="739"/>
        <end position="761"/>
    </location>
</feature>
<dbReference type="Pfam" id="PF07690">
    <property type="entry name" value="MFS_1"/>
    <property type="match status" value="1"/>
</dbReference>
<dbReference type="SUPFAM" id="SSF103473">
    <property type="entry name" value="MFS general substrate transporter"/>
    <property type="match status" value="1"/>
</dbReference>
<sequence length="817" mass="88888">MEDRSPTVFVVTFILGIVATVFVALRLLSKIWVVKRFTADDAFAVVAWLFATGVSVVVCAGAREGLGQPDAYILDEWKAPMKKAVYAFTVFYNPALMATKTSILILYVRMAAAHPFLRYASIATMVIVNLAGIVLTFLGLFQCRPISAAWSTDIDGQCIDVVSMYLASAPINILTDLAILCLPLPILTQLRMEIKQKCALVCTFIVGGFVAIVDVVRILYLQNALRESREWNAGVIITAATRPPNFSYHTSFSLMWSAVEVSVGLCCCCVLVLKPLVMRVMPGFLGRQARESRRALSISKAAERGSVSRAGEKDVPPAPALSITSILPEDEDGMDFFQMLGSGPTDPPTLPQPEPIRPAVSRHFDQQEATQTFFDFVNMKGKTPLTELTAREAWWPILFVSTLFFLWGFAYGLLGTLNAEIQALLNYSSSEAFALHNAYWIGYFLGPLLVGYWTLTRAGFKATFMAGLAIYSCGALSYWPSSVLKSYPGFFISNAIVALGLSVLENAANPFVALAGPGQLSESRLCFSQGIQGVGSVISSVVASRALFSGLSEDDLFRVQWCYLAVGLFVVALAVLFFYVPLSEASDDELEAMALQRLYNAGMDKGEKVYRMDARKVLLVSGVVLMATYVGAQESVSYFLGSISRGAYPSFDPANTALVGAGIFALGRFIASGLTYLFPPRHVLFGYIFGAFLSSLLAMVLPVGPAALAFLILLHFCESAIFPILFAMTLRGQGKHTKFAATAITMAISGGATWPSVVYAVDMSHMDNPRYSVRVTTALYGVAMLWPVWLSVSKTMRRRRGRNGRGDSGGDVAEYGV</sequence>
<dbReference type="InterPro" id="IPR049326">
    <property type="entry name" value="Rhodopsin_dom_fungi"/>
</dbReference>
<protein>
    <submittedName>
        <fullName evidence="5">Major facilitator superfamily domain-containing protein</fullName>
    </submittedName>
</protein>
<dbReference type="GO" id="GO:0022857">
    <property type="term" value="F:transmembrane transporter activity"/>
    <property type="evidence" value="ECO:0007669"/>
    <property type="project" value="InterPro"/>
</dbReference>
<dbReference type="AlphaFoldDB" id="A0AA38GZG0"/>
<evidence type="ECO:0000313" key="5">
    <source>
        <dbReference type="EMBL" id="KAI9631728.1"/>
    </source>
</evidence>
<evidence type="ECO:0000313" key="6">
    <source>
        <dbReference type="Proteomes" id="UP001164286"/>
    </source>
</evidence>
<evidence type="ECO:0000256" key="3">
    <source>
        <dbReference type="SAM" id="Phobius"/>
    </source>
</evidence>